<feature type="transmembrane region" description="Helical" evidence="1">
    <location>
        <begin position="89"/>
        <end position="113"/>
    </location>
</feature>
<dbReference type="EMBL" id="FQYP01000008">
    <property type="protein sequence ID" value="SHJ37274.1"/>
    <property type="molecule type" value="Genomic_DNA"/>
</dbReference>
<evidence type="ECO:0008006" key="4">
    <source>
        <dbReference type="Google" id="ProtNLM"/>
    </source>
</evidence>
<dbReference type="OrthoDB" id="1191376at2"/>
<feature type="transmembrane region" description="Helical" evidence="1">
    <location>
        <begin position="6"/>
        <end position="26"/>
    </location>
</feature>
<keyword evidence="1" id="KW-0472">Membrane</keyword>
<evidence type="ECO:0000313" key="2">
    <source>
        <dbReference type="EMBL" id="SHJ37274.1"/>
    </source>
</evidence>
<feature type="transmembrane region" description="Helical" evidence="1">
    <location>
        <begin position="55"/>
        <end position="77"/>
    </location>
</feature>
<dbReference type="RefSeq" id="WP_073318822.1">
    <property type="nucleotide sequence ID" value="NZ_FQYP01000008.1"/>
</dbReference>
<protein>
    <recommendedName>
        <fullName evidence="4">DUF2721 domain-containing protein</fullName>
    </recommendedName>
</protein>
<accession>A0A1M6IS55</accession>
<dbReference type="STRING" id="570521.SAMN04488508_10838"/>
<sequence>MENWYIPATIIPGIGLLILSTSNLLINLSTEIKGLIEQDGMNQNLIEQKLKQLKFLNSAMVFLYIGVASLVISALVSGLYKSADSNFEFSIYISIAGIVSVLLGLIILIIYSFRAVRIRQQQFHQKTNN</sequence>
<organism evidence="2 3">
    <name type="scientific">Aquimarina spongiae</name>
    <dbReference type="NCBI Taxonomy" id="570521"/>
    <lineage>
        <taxon>Bacteria</taxon>
        <taxon>Pseudomonadati</taxon>
        <taxon>Bacteroidota</taxon>
        <taxon>Flavobacteriia</taxon>
        <taxon>Flavobacteriales</taxon>
        <taxon>Flavobacteriaceae</taxon>
        <taxon>Aquimarina</taxon>
    </lineage>
</organism>
<gene>
    <name evidence="2" type="ORF">SAMN04488508_10838</name>
</gene>
<proteinExistence type="predicted"/>
<keyword evidence="1" id="KW-0812">Transmembrane</keyword>
<keyword evidence="3" id="KW-1185">Reference proteome</keyword>
<evidence type="ECO:0000313" key="3">
    <source>
        <dbReference type="Proteomes" id="UP000184432"/>
    </source>
</evidence>
<evidence type="ECO:0000256" key="1">
    <source>
        <dbReference type="SAM" id="Phobius"/>
    </source>
</evidence>
<dbReference type="Pfam" id="PF11026">
    <property type="entry name" value="DUF2721"/>
    <property type="match status" value="1"/>
</dbReference>
<reference evidence="3" key="1">
    <citation type="submission" date="2016-11" db="EMBL/GenBank/DDBJ databases">
        <authorList>
            <person name="Varghese N."/>
            <person name="Submissions S."/>
        </authorList>
    </citation>
    <scope>NUCLEOTIDE SEQUENCE [LARGE SCALE GENOMIC DNA]</scope>
    <source>
        <strain evidence="3">DSM 22623</strain>
    </source>
</reference>
<dbReference type="Proteomes" id="UP000184432">
    <property type="component" value="Unassembled WGS sequence"/>
</dbReference>
<name>A0A1M6IS55_9FLAO</name>
<keyword evidence="1" id="KW-1133">Transmembrane helix</keyword>
<dbReference type="InterPro" id="IPR021279">
    <property type="entry name" value="DUF2721"/>
</dbReference>
<dbReference type="AlphaFoldDB" id="A0A1M6IS55"/>